<dbReference type="SUPFAM" id="SSF75412">
    <property type="entry name" value="Hypothetical protein MTH1880"/>
    <property type="match status" value="1"/>
</dbReference>
<evidence type="ECO:0000313" key="2">
    <source>
        <dbReference type="Proteomes" id="UP000053695"/>
    </source>
</evidence>
<sequence length="90" mass="10372">MFVAKLIAILSVKEAINSGYGDFVKVRAAIENREMKDDDIVAIFNIDNTTCYHVEFLESLEKIKENLSKINVTLNYDSELIIKRYLEGRK</sequence>
<organism evidence="1 2">
    <name type="scientific">Methanocaldococcus villosus KIN24-T80</name>
    <dbReference type="NCBI Taxonomy" id="1069083"/>
    <lineage>
        <taxon>Archaea</taxon>
        <taxon>Methanobacteriati</taxon>
        <taxon>Methanobacteriota</taxon>
        <taxon>Methanomada group</taxon>
        <taxon>Methanococci</taxon>
        <taxon>Methanococcales</taxon>
        <taxon>Methanocaldococcaceae</taxon>
        <taxon>Methanocaldococcus</taxon>
    </lineage>
</organism>
<dbReference type="InterPro" id="IPR008032">
    <property type="entry name" value="DUF749"/>
</dbReference>
<gene>
    <name evidence="1" type="ORF">J422_03169</name>
</gene>
<dbReference type="Proteomes" id="UP000053695">
    <property type="component" value="Unassembled WGS sequence"/>
</dbReference>
<comment type="caution">
    <text evidence="1">The sequence shown here is derived from an EMBL/GenBank/DDBJ whole genome shotgun (WGS) entry which is preliminary data.</text>
</comment>
<accession>N6VYX1</accession>
<dbReference type="EMBL" id="APMM01000018">
    <property type="protein sequence ID" value="ENN96327.1"/>
    <property type="molecule type" value="Genomic_DNA"/>
</dbReference>
<evidence type="ECO:0008006" key="3">
    <source>
        <dbReference type="Google" id="ProtNLM"/>
    </source>
</evidence>
<protein>
    <recommendedName>
        <fullName evidence="3">DUF749 domain-containing protein</fullName>
    </recommendedName>
</protein>
<evidence type="ECO:0000313" key="1">
    <source>
        <dbReference type="EMBL" id="ENN96327.1"/>
    </source>
</evidence>
<dbReference type="STRING" id="1069083.GCA_000371805_00180"/>
<dbReference type="Pfam" id="PF05370">
    <property type="entry name" value="DUF749"/>
    <property type="match status" value="1"/>
</dbReference>
<dbReference type="AlphaFoldDB" id="N6VYX1"/>
<reference evidence="1 2" key="1">
    <citation type="journal article" date="2013" name="Genome Announc.">
        <title>Draft Genome Sequence of a Highly Flagellated, Fast-Swimming Archaeon, Methanocaldococcus villosus Strain KIN24-T80 (DSM 22612).</title>
        <authorList>
            <person name="Thennarasu S."/>
            <person name="Polireddy D."/>
            <person name="Antony A."/>
            <person name="Yada M.R."/>
            <person name="Algarawi S."/>
            <person name="Sivakumar N."/>
        </authorList>
    </citation>
    <scope>NUCLEOTIDE SEQUENCE [LARGE SCALE GENOMIC DNA]</scope>
    <source>
        <strain evidence="1 2">KIN24-T80</strain>
    </source>
</reference>
<dbReference type="RefSeq" id="WP_004590796.1">
    <property type="nucleotide sequence ID" value="NZ_APMM01000018.1"/>
</dbReference>
<proteinExistence type="predicted"/>
<dbReference type="InterPro" id="IPR035933">
    <property type="entry name" value="MTH1880"/>
</dbReference>
<dbReference type="OrthoDB" id="80045at2157"/>
<dbReference type="PATRIC" id="fig|1069083.5.peg.622"/>
<keyword evidence="2" id="KW-1185">Reference proteome</keyword>
<dbReference type="Gene3D" id="3.30.160.120">
    <property type="entry name" value="Hypothetical protein MTH1880"/>
    <property type="match status" value="1"/>
</dbReference>
<name>N6VYX1_9EURY</name>